<gene>
    <name evidence="3" type="ORF">AB3X52_16475</name>
</gene>
<dbReference type="Proteomes" id="UP001556631">
    <property type="component" value="Unassembled WGS sequence"/>
</dbReference>
<proteinExistence type="predicted"/>
<feature type="transmembrane region" description="Helical" evidence="2">
    <location>
        <begin position="75"/>
        <end position="95"/>
    </location>
</feature>
<dbReference type="RefSeq" id="WP_367995186.1">
    <property type="nucleotide sequence ID" value="NZ_JBFPJR010000036.1"/>
</dbReference>
<keyword evidence="4" id="KW-1185">Reference proteome</keyword>
<dbReference type="EMBL" id="JBFPJR010000036">
    <property type="protein sequence ID" value="MEX0429220.1"/>
    <property type="molecule type" value="Genomic_DNA"/>
</dbReference>
<evidence type="ECO:0000256" key="2">
    <source>
        <dbReference type="SAM" id="Phobius"/>
    </source>
</evidence>
<accession>A0ABV3T4P3</accession>
<name>A0ABV3T4P3_9ACTN</name>
<organism evidence="3 4">
    <name type="scientific">Nocardioides eburneus</name>
    <dbReference type="NCBI Taxonomy" id="3231482"/>
    <lineage>
        <taxon>Bacteria</taxon>
        <taxon>Bacillati</taxon>
        <taxon>Actinomycetota</taxon>
        <taxon>Actinomycetes</taxon>
        <taxon>Propionibacteriales</taxon>
        <taxon>Nocardioidaceae</taxon>
        <taxon>Nocardioides</taxon>
    </lineage>
</organism>
<comment type="caution">
    <text evidence="3">The sequence shown here is derived from an EMBL/GenBank/DDBJ whole genome shotgun (WGS) entry which is preliminary data.</text>
</comment>
<protein>
    <recommendedName>
        <fullName evidence="5">Cellulose synthase</fullName>
    </recommendedName>
</protein>
<feature type="region of interest" description="Disordered" evidence="1">
    <location>
        <begin position="102"/>
        <end position="138"/>
    </location>
</feature>
<reference evidence="3 4" key="1">
    <citation type="submission" date="2024-07" db="EMBL/GenBank/DDBJ databases">
        <authorList>
            <person name="Lee S."/>
            <person name="Kang M."/>
        </authorList>
    </citation>
    <scope>NUCLEOTIDE SEQUENCE [LARGE SCALE GENOMIC DNA]</scope>
    <source>
        <strain evidence="3 4">DS6</strain>
    </source>
</reference>
<feature type="transmembrane region" description="Helical" evidence="2">
    <location>
        <begin position="6"/>
        <end position="25"/>
    </location>
</feature>
<evidence type="ECO:0000313" key="4">
    <source>
        <dbReference type="Proteomes" id="UP001556631"/>
    </source>
</evidence>
<feature type="transmembrane region" description="Helical" evidence="2">
    <location>
        <begin position="37"/>
        <end position="55"/>
    </location>
</feature>
<evidence type="ECO:0000313" key="3">
    <source>
        <dbReference type="EMBL" id="MEX0429220.1"/>
    </source>
</evidence>
<evidence type="ECO:0008006" key="5">
    <source>
        <dbReference type="Google" id="ProtNLM"/>
    </source>
</evidence>
<sequence>MDNASWGALALALTVVAGLWTWFAFRNRGVRSGVRGVAITILPVAAYLTHTLRLFGRIVDAVGDWAVGLVFSPTVWVGIALAGVAFLLLFVSARLPGETRAERRAAKRQARQGTGTGAPPLPAGRAAGGRGRGDDGLGDTLGDDLDDINAILRKHGIS</sequence>
<keyword evidence="2" id="KW-0472">Membrane</keyword>
<keyword evidence="2" id="KW-1133">Transmembrane helix</keyword>
<evidence type="ECO:0000256" key="1">
    <source>
        <dbReference type="SAM" id="MobiDB-lite"/>
    </source>
</evidence>
<keyword evidence="2" id="KW-0812">Transmembrane</keyword>